<gene>
    <name evidence="1" type="ORF">SPSIL_009300</name>
</gene>
<evidence type="ECO:0008006" key="3">
    <source>
        <dbReference type="Google" id="ProtNLM"/>
    </source>
</evidence>
<protein>
    <recommendedName>
        <fullName evidence="3">HTH cro/C1-type domain-containing protein</fullName>
    </recommendedName>
</protein>
<dbReference type="RefSeq" id="WP_094607709.1">
    <property type="nucleotide sequence ID" value="NZ_CP155573.1"/>
</dbReference>
<evidence type="ECO:0000313" key="1">
    <source>
        <dbReference type="EMBL" id="XFO64821.1"/>
    </source>
</evidence>
<sequence>MATFQEKLDHACRVFSVTMDEVCVFTKTNSFSFVLHATGQRQLSHNEMVLLCQFFNVPGEYFTNERIRFVDEEKMPDKVRDLMHTDKPGITCYEVTEDDVSDMTDEQIFEILSKIPRKPTLI</sequence>
<accession>A0ABZ3IGL2</accession>
<organism evidence="1 2">
    <name type="scientific">Sporomusa silvacetica DSM 10669</name>
    <dbReference type="NCBI Taxonomy" id="1123289"/>
    <lineage>
        <taxon>Bacteria</taxon>
        <taxon>Bacillati</taxon>
        <taxon>Bacillota</taxon>
        <taxon>Negativicutes</taxon>
        <taxon>Selenomonadales</taxon>
        <taxon>Sporomusaceae</taxon>
        <taxon>Sporomusa</taxon>
    </lineage>
</organism>
<keyword evidence="2" id="KW-1185">Reference proteome</keyword>
<proteinExistence type="predicted"/>
<dbReference type="EMBL" id="CP155573">
    <property type="protein sequence ID" value="XFO64821.1"/>
    <property type="molecule type" value="Genomic_DNA"/>
</dbReference>
<name>A0ABZ3IGL2_9FIRM</name>
<dbReference type="Proteomes" id="UP000216752">
    <property type="component" value="Chromosome"/>
</dbReference>
<evidence type="ECO:0000313" key="2">
    <source>
        <dbReference type="Proteomes" id="UP000216752"/>
    </source>
</evidence>
<reference evidence="1" key="1">
    <citation type="submission" date="2024-05" db="EMBL/GenBank/DDBJ databases">
        <title>Isolation and characterization of Sporomusa carbonis sp. nov., a carboxydotrophic hydrogenogen in the genus of Sporomusa isolated from a charcoal burning pile.</title>
        <authorList>
            <person name="Boeer T."/>
            <person name="Rosenbaum F."/>
            <person name="Eysell L."/>
            <person name="Mueller V."/>
            <person name="Daniel R."/>
            <person name="Poehlein A."/>
        </authorList>
    </citation>
    <scope>NUCLEOTIDE SEQUENCE [LARGE SCALE GENOMIC DNA]</scope>
    <source>
        <strain evidence="1">DSM 10669</strain>
    </source>
</reference>